<organism evidence="1">
    <name type="scientific">Chitinibacter mangrovi</name>
    <dbReference type="NCBI Taxonomy" id="3153927"/>
    <lineage>
        <taxon>Bacteria</taxon>
        <taxon>Pseudomonadati</taxon>
        <taxon>Pseudomonadota</taxon>
        <taxon>Betaproteobacteria</taxon>
        <taxon>Neisseriales</taxon>
        <taxon>Chitinibacteraceae</taxon>
        <taxon>Chitinibacter</taxon>
    </lineage>
</organism>
<dbReference type="AlphaFoldDB" id="A0AAU7FBA2"/>
<sequence>MMPAAAYLLRGQVMHARLRPIINRFVYPVFCVRLNLARLSELRGRWFGVDCMRAVSVQSRDYGPRDGSDLLCWIRQVLREHDLPHDGEVWLQTFPRVLGFVFNPVSFWYCHDANGDLRAVLAEVNNTFGDTHRYLLIAQAGAVIDEDTPLLSRKLMHVSPFCAVSGHYQFRLRDTASTAFVGIDYFDDAGLLIKTAIGGYKQPLNDASMLRALLAQPLLTLGVFAKIHWQALKLWCQKVPFYRQPPAPEPNLSFQTPLSVKASFVNDRSFNDRNLEERSS</sequence>
<accession>A0AAU7FBA2</accession>
<proteinExistence type="predicted"/>
<dbReference type="Pfam" id="PF07103">
    <property type="entry name" value="DUF1365"/>
    <property type="match status" value="1"/>
</dbReference>
<dbReference type="KEGG" id="cmav:ABHF33_01430"/>
<reference evidence="1" key="1">
    <citation type="submission" date="2024-05" db="EMBL/GenBank/DDBJ databases">
        <authorList>
            <person name="Yang L."/>
            <person name="Pan L."/>
        </authorList>
    </citation>
    <scope>NUCLEOTIDE SEQUENCE</scope>
    <source>
        <strain evidence="1">FCG-7</strain>
    </source>
</reference>
<dbReference type="InterPro" id="IPR010775">
    <property type="entry name" value="DUF1365"/>
</dbReference>
<dbReference type="PANTHER" id="PTHR33973">
    <property type="entry name" value="OS07G0153300 PROTEIN"/>
    <property type="match status" value="1"/>
</dbReference>
<protein>
    <submittedName>
        <fullName evidence="1">DUF1365 domain-containing protein</fullName>
    </submittedName>
</protein>
<dbReference type="RefSeq" id="WP_348945296.1">
    <property type="nucleotide sequence ID" value="NZ_CP157355.1"/>
</dbReference>
<evidence type="ECO:0000313" key="1">
    <source>
        <dbReference type="EMBL" id="XBM00973.1"/>
    </source>
</evidence>
<dbReference type="PANTHER" id="PTHR33973:SF4">
    <property type="entry name" value="OS07G0153300 PROTEIN"/>
    <property type="match status" value="1"/>
</dbReference>
<dbReference type="EMBL" id="CP157355">
    <property type="protein sequence ID" value="XBM00973.1"/>
    <property type="molecule type" value="Genomic_DNA"/>
</dbReference>
<name>A0AAU7FBA2_9NEIS</name>
<gene>
    <name evidence="1" type="ORF">ABHF33_01430</name>
</gene>